<organism evidence="5 6">
    <name type="scientific">Roseibium aggregatum</name>
    <dbReference type="NCBI Taxonomy" id="187304"/>
    <lineage>
        <taxon>Bacteria</taxon>
        <taxon>Pseudomonadati</taxon>
        <taxon>Pseudomonadota</taxon>
        <taxon>Alphaproteobacteria</taxon>
        <taxon>Hyphomicrobiales</taxon>
        <taxon>Stappiaceae</taxon>
        <taxon>Roseibium</taxon>
    </lineage>
</organism>
<dbReference type="GO" id="GO:0032259">
    <property type="term" value="P:methylation"/>
    <property type="evidence" value="ECO:0007669"/>
    <property type="project" value="UniProtKB-KW"/>
</dbReference>
<dbReference type="PANTHER" id="PTHR43464">
    <property type="entry name" value="METHYLTRANSFERASE"/>
    <property type="match status" value="1"/>
</dbReference>
<evidence type="ECO:0000313" key="6">
    <source>
        <dbReference type="Proteomes" id="UP000664096"/>
    </source>
</evidence>
<dbReference type="AlphaFoldDB" id="A0A939EE49"/>
<keyword evidence="1 5" id="KW-0489">Methyltransferase</keyword>
<gene>
    <name evidence="5" type="ORF">JF539_14115</name>
</gene>
<dbReference type="SUPFAM" id="SSF53335">
    <property type="entry name" value="S-adenosyl-L-methionine-dependent methyltransferases"/>
    <property type="match status" value="1"/>
</dbReference>
<keyword evidence="2" id="KW-0808">Transferase</keyword>
<feature type="domain" description="Methyltransferase type 11" evidence="4">
    <location>
        <begin position="66"/>
        <end position="160"/>
    </location>
</feature>
<keyword evidence="3" id="KW-0949">S-adenosyl-L-methionine</keyword>
<evidence type="ECO:0000256" key="3">
    <source>
        <dbReference type="ARBA" id="ARBA00022691"/>
    </source>
</evidence>
<comment type="caution">
    <text evidence="5">The sequence shown here is derived from an EMBL/GenBank/DDBJ whole genome shotgun (WGS) entry which is preliminary data.</text>
</comment>
<proteinExistence type="predicted"/>
<dbReference type="RefSeq" id="WP_207141305.1">
    <property type="nucleotide sequence ID" value="NZ_JAEKJZ010000002.1"/>
</dbReference>
<protein>
    <submittedName>
        <fullName evidence="5">Class I SAM-dependent methyltransferase</fullName>
    </submittedName>
</protein>
<dbReference type="PANTHER" id="PTHR43464:SF19">
    <property type="entry name" value="UBIQUINONE BIOSYNTHESIS O-METHYLTRANSFERASE, MITOCHONDRIAL"/>
    <property type="match status" value="1"/>
</dbReference>
<dbReference type="CDD" id="cd02440">
    <property type="entry name" value="AdoMet_MTases"/>
    <property type="match status" value="1"/>
</dbReference>
<dbReference type="InterPro" id="IPR029063">
    <property type="entry name" value="SAM-dependent_MTases_sf"/>
</dbReference>
<dbReference type="EMBL" id="JAEKJZ010000002">
    <property type="protein sequence ID" value="MBN9671480.1"/>
    <property type="molecule type" value="Genomic_DNA"/>
</dbReference>
<evidence type="ECO:0000256" key="1">
    <source>
        <dbReference type="ARBA" id="ARBA00022603"/>
    </source>
</evidence>
<dbReference type="InterPro" id="IPR013216">
    <property type="entry name" value="Methyltransf_11"/>
</dbReference>
<evidence type="ECO:0000313" key="5">
    <source>
        <dbReference type="EMBL" id="MBN9671480.1"/>
    </source>
</evidence>
<dbReference type="Proteomes" id="UP000664096">
    <property type="component" value="Unassembled WGS sequence"/>
</dbReference>
<sequence>MTESSKPETPDSLSLKAGSTDSETVASYYDQFAETYDTTLAGWNYHAPDETVALMAPHLLPGARILDVGCGTGLVSEALKKRASYRVDGIDISPASLTLAEQRGTYERLICHDLQKHPLPCRDDDYDAAISVGVLTYIEDLLSLFRDLCRCVRGGGVIAFTERSDLWQTLDLDGKLKALADEDLWSVLHVSEPRAYLPGNKDFAEEIKVIHTLCRVC</sequence>
<name>A0A939EE49_9HYPH</name>
<dbReference type="Gene3D" id="3.40.50.150">
    <property type="entry name" value="Vaccinia Virus protein VP39"/>
    <property type="match status" value="1"/>
</dbReference>
<evidence type="ECO:0000259" key="4">
    <source>
        <dbReference type="Pfam" id="PF08241"/>
    </source>
</evidence>
<accession>A0A939EE49</accession>
<dbReference type="Pfam" id="PF08241">
    <property type="entry name" value="Methyltransf_11"/>
    <property type="match status" value="1"/>
</dbReference>
<dbReference type="GO" id="GO:0008757">
    <property type="term" value="F:S-adenosylmethionine-dependent methyltransferase activity"/>
    <property type="evidence" value="ECO:0007669"/>
    <property type="project" value="InterPro"/>
</dbReference>
<evidence type="ECO:0000256" key="2">
    <source>
        <dbReference type="ARBA" id="ARBA00022679"/>
    </source>
</evidence>
<reference evidence="5" key="1">
    <citation type="submission" date="2020-12" db="EMBL/GenBank/DDBJ databases">
        <title>Oil enriched cultivation method for isolating marine PHA-producing bacteria.</title>
        <authorList>
            <person name="Zheng W."/>
            <person name="Yu S."/>
            <person name="Huang Y."/>
        </authorList>
    </citation>
    <scope>NUCLEOTIDE SEQUENCE</scope>
    <source>
        <strain evidence="5">SY-2-12</strain>
    </source>
</reference>